<evidence type="ECO:0000313" key="2">
    <source>
        <dbReference type="Proteomes" id="UP000615446"/>
    </source>
</evidence>
<proteinExistence type="predicted"/>
<gene>
    <name evidence="1" type="ORF">RCL2_001277600</name>
</gene>
<dbReference type="EMBL" id="BLAL01000156">
    <property type="protein sequence ID" value="GES85672.1"/>
    <property type="molecule type" value="Genomic_DNA"/>
</dbReference>
<sequence length="129" mass="15296">MDQQMEVLNKPFFFFNGDRNKRLKDTKTQLNVTETQVKILGILRDYIKLILILKVERELVRVNGMKRKKCSRVLRNQDLNEMMNKSNKAFHDNEKSIEQAKTLLKEQFPDDLQKYKGPLSKVLNVLDKK</sequence>
<name>A0A8H3QNI7_9GLOM</name>
<dbReference type="Proteomes" id="UP000615446">
    <property type="component" value="Unassembled WGS sequence"/>
</dbReference>
<evidence type="ECO:0000313" key="1">
    <source>
        <dbReference type="EMBL" id="GES85672.1"/>
    </source>
</evidence>
<protein>
    <submittedName>
        <fullName evidence="1">Uncharacterized protein</fullName>
    </submittedName>
</protein>
<accession>A0A8H3QNI7</accession>
<reference evidence="1" key="1">
    <citation type="submission" date="2019-10" db="EMBL/GenBank/DDBJ databases">
        <title>Conservation and host-specific expression of non-tandemly repeated heterogenous ribosome RNA gene in arbuscular mycorrhizal fungi.</title>
        <authorList>
            <person name="Maeda T."/>
            <person name="Kobayashi Y."/>
            <person name="Nakagawa T."/>
            <person name="Ezawa T."/>
            <person name="Yamaguchi K."/>
            <person name="Bino T."/>
            <person name="Nishimoto Y."/>
            <person name="Shigenobu S."/>
            <person name="Kawaguchi M."/>
        </authorList>
    </citation>
    <scope>NUCLEOTIDE SEQUENCE</scope>
    <source>
        <strain evidence="1">HR1</strain>
    </source>
</reference>
<comment type="caution">
    <text evidence="1">The sequence shown here is derived from an EMBL/GenBank/DDBJ whole genome shotgun (WGS) entry which is preliminary data.</text>
</comment>
<dbReference type="AlphaFoldDB" id="A0A8H3QNI7"/>
<organism evidence="1 2">
    <name type="scientific">Rhizophagus clarus</name>
    <dbReference type="NCBI Taxonomy" id="94130"/>
    <lineage>
        <taxon>Eukaryota</taxon>
        <taxon>Fungi</taxon>
        <taxon>Fungi incertae sedis</taxon>
        <taxon>Mucoromycota</taxon>
        <taxon>Glomeromycotina</taxon>
        <taxon>Glomeromycetes</taxon>
        <taxon>Glomerales</taxon>
        <taxon>Glomeraceae</taxon>
        <taxon>Rhizophagus</taxon>
    </lineage>
</organism>